<dbReference type="AlphaFoldDB" id="A0A3E0G7R0"/>
<dbReference type="SMART" id="SM00028">
    <property type="entry name" value="TPR"/>
    <property type="match status" value="4"/>
</dbReference>
<protein>
    <submittedName>
        <fullName evidence="3">Putative ATPase</fullName>
    </submittedName>
</protein>
<dbReference type="Pfam" id="PF13191">
    <property type="entry name" value="AAA_16"/>
    <property type="match status" value="1"/>
</dbReference>
<dbReference type="OrthoDB" id="3275754at2"/>
<dbReference type="PROSITE" id="PS50005">
    <property type="entry name" value="TPR"/>
    <property type="match status" value="1"/>
</dbReference>
<feature type="domain" description="Orc1-like AAA ATPase" evidence="2">
    <location>
        <begin position="49"/>
        <end position="224"/>
    </location>
</feature>
<gene>
    <name evidence="3" type="ORF">BCF44_1436</name>
</gene>
<dbReference type="PANTHER" id="PTHR47691">
    <property type="entry name" value="REGULATOR-RELATED"/>
    <property type="match status" value="1"/>
</dbReference>
<dbReference type="SUPFAM" id="SSF52540">
    <property type="entry name" value="P-loop containing nucleoside triphosphate hydrolases"/>
    <property type="match status" value="1"/>
</dbReference>
<sequence>MSDDIRNLVRSDQVGMAIQAGTVHGGLHVTGAQPLRTPRQLPMVPRWHVARERELGELSAALEERRPPLVVIEGAGGVGKTTLVLHWAHHHADRFPDGQLFANLRGFDPQVAPARPATVLRGFLTALGVEPAAVPADPDAAAALFRSAVADRQMMIVLDNARDTDQVAPLLPGTPSCAVLVTTRMRLSSLRVQGAHVVQLEAMDESDASALLSRLLPARAAERESEAMSAIVHRCGGLPLALAIASARVAAHPEFPMSVLADELDDETTRLSAFDADDESASLRAVLSWSSASLNNRLRRAFGLLGVAPLGEISVGAAACLWAVPPHEAAATLRSLEAANLVRQHVPHRFQMHDLVRLHAAELQPWAESVSALQRLVAFYAHTVRTADILLYPHRHAFEVPALPDGCHPLRLTDEPAAVAWFGAEHALIAVVHRIAANHKWYEAVWHIAHGLDTYQYRLGLLAENVASSRLGLEAAMAIGSVRLRASSLRQLGRACTRAGDLEEAERRLTQALSLEEETRFVMGQAHTHHDLQRVLSLRGEHEQALQHAISAMELYRAESNPVGEAHALNAQGWQHAQLENFVLARECCERALALHSAHGNVSGQVSTLDALGHIARRDGRMDQAAEHFTAAVRQAKQLGNVFAEAEYTEHLADVLAHQGDAEKAHQMLRVAYDLFLSQHRMGDADRVRVRLSGEGSAKGLD</sequence>
<dbReference type="InterPro" id="IPR019734">
    <property type="entry name" value="TPR_rpt"/>
</dbReference>
<evidence type="ECO:0000313" key="4">
    <source>
        <dbReference type="Proteomes" id="UP000256269"/>
    </source>
</evidence>
<dbReference type="SUPFAM" id="SSF48452">
    <property type="entry name" value="TPR-like"/>
    <property type="match status" value="1"/>
</dbReference>
<dbReference type="Gene3D" id="1.25.40.10">
    <property type="entry name" value="Tetratricopeptide repeat domain"/>
    <property type="match status" value="1"/>
</dbReference>
<organism evidence="3 4">
    <name type="scientific">Kutzneria buriramensis</name>
    <dbReference type="NCBI Taxonomy" id="1045776"/>
    <lineage>
        <taxon>Bacteria</taxon>
        <taxon>Bacillati</taxon>
        <taxon>Actinomycetota</taxon>
        <taxon>Actinomycetes</taxon>
        <taxon>Pseudonocardiales</taxon>
        <taxon>Pseudonocardiaceae</taxon>
        <taxon>Kutzneria</taxon>
    </lineage>
</organism>
<proteinExistence type="predicted"/>
<evidence type="ECO:0000313" key="3">
    <source>
        <dbReference type="EMBL" id="REH17847.1"/>
    </source>
</evidence>
<keyword evidence="1" id="KW-0802">TPR repeat</keyword>
<name>A0A3E0G7R0_9PSEU</name>
<accession>A0A3E0G7R0</accession>
<evidence type="ECO:0000259" key="2">
    <source>
        <dbReference type="Pfam" id="PF13191"/>
    </source>
</evidence>
<reference evidence="3 4" key="1">
    <citation type="submission" date="2018-08" db="EMBL/GenBank/DDBJ databases">
        <title>Genomic Encyclopedia of Archaeal and Bacterial Type Strains, Phase II (KMG-II): from individual species to whole genera.</title>
        <authorList>
            <person name="Goeker M."/>
        </authorList>
    </citation>
    <scope>NUCLEOTIDE SEQUENCE [LARGE SCALE GENOMIC DNA]</scope>
    <source>
        <strain evidence="3 4">DSM 45791</strain>
    </source>
</reference>
<dbReference type="Proteomes" id="UP000256269">
    <property type="component" value="Unassembled WGS sequence"/>
</dbReference>
<dbReference type="EMBL" id="QUNO01000043">
    <property type="protein sequence ID" value="REH17847.1"/>
    <property type="molecule type" value="Genomic_DNA"/>
</dbReference>
<comment type="caution">
    <text evidence="3">The sequence shown here is derived from an EMBL/GenBank/DDBJ whole genome shotgun (WGS) entry which is preliminary data.</text>
</comment>
<feature type="repeat" description="TPR" evidence="1">
    <location>
        <begin position="486"/>
        <end position="519"/>
    </location>
</feature>
<dbReference type="InterPro" id="IPR011990">
    <property type="entry name" value="TPR-like_helical_dom_sf"/>
</dbReference>
<dbReference type="Pfam" id="PF13176">
    <property type="entry name" value="TPR_7"/>
    <property type="match status" value="1"/>
</dbReference>
<dbReference type="RefSeq" id="WP_116182395.1">
    <property type="nucleotide sequence ID" value="NZ_CP144375.1"/>
</dbReference>
<dbReference type="InterPro" id="IPR041664">
    <property type="entry name" value="AAA_16"/>
</dbReference>
<dbReference type="PRINTS" id="PR00364">
    <property type="entry name" value="DISEASERSIST"/>
</dbReference>
<dbReference type="Gene3D" id="3.40.50.300">
    <property type="entry name" value="P-loop containing nucleotide triphosphate hydrolases"/>
    <property type="match status" value="1"/>
</dbReference>
<evidence type="ECO:0000256" key="1">
    <source>
        <dbReference type="PROSITE-ProRule" id="PRU00339"/>
    </source>
</evidence>
<dbReference type="Pfam" id="PF13424">
    <property type="entry name" value="TPR_12"/>
    <property type="match status" value="1"/>
</dbReference>
<dbReference type="InterPro" id="IPR027417">
    <property type="entry name" value="P-loop_NTPase"/>
</dbReference>
<keyword evidence="4" id="KW-1185">Reference proteome</keyword>
<dbReference type="PANTHER" id="PTHR47691:SF3">
    <property type="entry name" value="HTH-TYPE TRANSCRIPTIONAL REGULATOR RV0890C-RELATED"/>
    <property type="match status" value="1"/>
</dbReference>